<dbReference type="EMBL" id="JBHLTM010000016">
    <property type="protein sequence ID" value="MFC0683767.1"/>
    <property type="molecule type" value="Genomic_DNA"/>
</dbReference>
<gene>
    <name evidence="1" type="ORF">ACFFF8_04095</name>
</gene>
<protein>
    <recommendedName>
        <fullName evidence="3">DUF4261 domain-containing protein</fullName>
    </recommendedName>
</protein>
<evidence type="ECO:0008006" key="3">
    <source>
        <dbReference type="Google" id="ProtNLM"/>
    </source>
</evidence>
<evidence type="ECO:0000313" key="2">
    <source>
        <dbReference type="Proteomes" id="UP001589858"/>
    </source>
</evidence>
<sequence>MSLDVLTCEGPVRHSEGGVSLLFEAGCRPSADDMARLFDGGGSTARISHRPRQDEGWLELLSSGLTFDLSGLKPGAGSPVPAPQHVYGFEQSAPRFQALEAVEIAPGRHIAAGRAMLPVVRTLAGLAAGLALQAPVVAVAWHSAGTAMAPAYFARIVMNWLGGGAFPALGLAALVPAPDGSVASQGLAAFTGQEFQLEAAQGEARAETIKLAIRVADFLVRHGAMTRSGPIEGGNGLFAEPSQVGNLVWIWRQG</sequence>
<evidence type="ECO:0000313" key="1">
    <source>
        <dbReference type="EMBL" id="MFC0683767.1"/>
    </source>
</evidence>
<comment type="caution">
    <text evidence="1">The sequence shown here is derived from an EMBL/GenBank/DDBJ whole genome shotgun (WGS) entry which is preliminary data.</text>
</comment>
<dbReference type="Proteomes" id="UP001589858">
    <property type="component" value="Unassembled WGS sequence"/>
</dbReference>
<proteinExistence type="predicted"/>
<name>A0ABV6S3G2_9SPHN</name>
<keyword evidence="2" id="KW-1185">Reference proteome</keyword>
<dbReference type="RefSeq" id="WP_267220138.1">
    <property type="nucleotide sequence ID" value="NZ_JAPCWC010000006.1"/>
</dbReference>
<reference evidence="1 2" key="1">
    <citation type="submission" date="2024-09" db="EMBL/GenBank/DDBJ databases">
        <authorList>
            <person name="Sun Q."/>
            <person name="Mori K."/>
        </authorList>
    </citation>
    <scope>NUCLEOTIDE SEQUENCE [LARGE SCALE GENOMIC DNA]</scope>
    <source>
        <strain evidence="1 2">CICC 11035S</strain>
    </source>
</reference>
<organism evidence="1 2">
    <name type="scientific">Novosphingobium clariflavum</name>
    <dbReference type="NCBI Taxonomy" id="2029884"/>
    <lineage>
        <taxon>Bacteria</taxon>
        <taxon>Pseudomonadati</taxon>
        <taxon>Pseudomonadota</taxon>
        <taxon>Alphaproteobacteria</taxon>
        <taxon>Sphingomonadales</taxon>
        <taxon>Sphingomonadaceae</taxon>
        <taxon>Novosphingobium</taxon>
    </lineage>
</organism>
<accession>A0ABV6S3G2</accession>